<keyword evidence="6" id="KW-1185">Reference proteome</keyword>
<evidence type="ECO:0000256" key="2">
    <source>
        <dbReference type="PROSITE-ProRule" id="PRU00497"/>
    </source>
</evidence>
<dbReference type="GO" id="GO:0062129">
    <property type="term" value="C:chitin-based extracellular matrix"/>
    <property type="evidence" value="ECO:0007669"/>
    <property type="project" value="TreeGrafter"/>
</dbReference>
<dbReference type="AlphaFoldDB" id="A0AA39KUT2"/>
<dbReference type="PROSITE" id="PS51155">
    <property type="entry name" value="CHIT_BIND_RR_2"/>
    <property type="match status" value="1"/>
</dbReference>
<comment type="caution">
    <text evidence="5">The sequence shown here is derived from an EMBL/GenBank/DDBJ whole genome shotgun (WGS) entry which is preliminary data.</text>
</comment>
<dbReference type="InterPro" id="IPR000618">
    <property type="entry name" value="Insect_cuticle"/>
</dbReference>
<feature type="region of interest" description="Disordered" evidence="3">
    <location>
        <begin position="53"/>
        <end position="78"/>
    </location>
</feature>
<proteinExistence type="predicted"/>
<dbReference type="GO" id="GO:0008010">
    <property type="term" value="F:structural constituent of chitin-based larval cuticle"/>
    <property type="evidence" value="ECO:0007669"/>
    <property type="project" value="TreeGrafter"/>
</dbReference>
<dbReference type="Pfam" id="PF00379">
    <property type="entry name" value="Chitin_bind_4"/>
    <property type="match status" value="1"/>
</dbReference>
<reference evidence="5" key="1">
    <citation type="journal article" date="2023" name="bioRxiv">
        <title>Scaffold-level genome assemblies of two parasitoid biocontrol wasps reveal the parthenogenesis mechanism and an associated novel virus.</title>
        <authorList>
            <person name="Inwood S."/>
            <person name="Skelly J."/>
            <person name="Guhlin J."/>
            <person name="Harrop T."/>
            <person name="Goldson S."/>
            <person name="Dearden P."/>
        </authorList>
    </citation>
    <scope>NUCLEOTIDE SEQUENCE</scope>
    <source>
        <strain evidence="5">Lincoln</strain>
        <tissue evidence="5">Whole body</tissue>
    </source>
</reference>
<dbReference type="InterPro" id="IPR031311">
    <property type="entry name" value="CHIT_BIND_RR_consensus"/>
</dbReference>
<evidence type="ECO:0000313" key="6">
    <source>
        <dbReference type="Proteomes" id="UP001168972"/>
    </source>
</evidence>
<dbReference type="Proteomes" id="UP001168972">
    <property type="component" value="Unassembled WGS sequence"/>
</dbReference>
<feature type="signal peptide" evidence="4">
    <location>
        <begin position="1"/>
        <end position="17"/>
    </location>
</feature>
<evidence type="ECO:0000313" key="5">
    <source>
        <dbReference type="EMBL" id="KAK0174549.1"/>
    </source>
</evidence>
<accession>A0AA39KUT2</accession>
<keyword evidence="1 2" id="KW-0193">Cuticle</keyword>
<dbReference type="PRINTS" id="PR00947">
    <property type="entry name" value="CUTICLE"/>
</dbReference>
<sequence>MYKLGLVVLGFVSVIIAAPVEQSSPVAILEESRDGPNPDGSYSWSFKSENGINAREEGSLVPSENNKEDGAMSVQGSYSYTGEDGSLIEVTYTAGENGFEPKGNHLPTSPPIPEEIVKALEYIAAHPEENDIDAPKR</sequence>
<dbReference type="PANTHER" id="PTHR10380">
    <property type="entry name" value="CUTICLE PROTEIN"/>
    <property type="match status" value="1"/>
</dbReference>
<evidence type="ECO:0000256" key="4">
    <source>
        <dbReference type="SAM" id="SignalP"/>
    </source>
</evidence>
<dbReference type="PANTHER" id="PTHR10380:SF173">
    <property type="entry name" value="CUTICULAR PROTEIN 47EF, ISOFORM C-RELATED"/>
    <property type="match status" value="1"/>
</dbReference>
<name>A0AA39KUT2_MICHY</name>
<protein>
    <submittedName>
        <fullName evidence="5">Uncharacterized protein</fullName>
    </submittedName>
</protein>
<evidence type="ECO:0000256" key="1">
    <source>
        <dbReference type="ARBA" id="ARBA00022460"/>
    </source>
</evidence>
<dbReference type="InterPro" id="IPR050468">
    <property type="entry name" value="Cuticle_Struct_Prot"/>
</dbReference>
<evidence type="ECO:0000256" key="3">
    <source>
        <dbReference type="SAM" id="MobiDB-lite"/>
    </source>
</evidence>
<keyword evidence="4" id="KW-0732">Signal</keyword>
<dbReference type="PROSITE" id="PS00233">
    <property type="entry name" value="CHIT_BIND_RR_1"/>
    <property type="match status" value="1"/>
</dbReference>
<organism evidence="5 6">
    <name type="scientific">Microctonus hyperodae</name>
    <name type="common">Parasitoid wasp</name>
    <dbReference type="NCBI Taxonomy" id="165561"/>
    <lineage>
        <taxon>Eukaryota</taxon>
        <taxon>Metazoa</taxon>
        <taxon>Ecdysozoa</taxon>
        <taxon>Arthropoda</taxon>
        <taxon>Hexapoda</taxon>
        <taxon>Insecta</taxon>
        <taxon>Pterygota</taxon>
        <taxon>Neoptera</taxon>
        <taxon>Endopterygota</taxon>
        <taxon>Hymenoptera</taxon>
        <taxon>Apocrita</taxon>
        <taxon>Ichneumonoidea</taxon>
        <taxon>Braconidae</taxon>
        <taxon>Euphorinae</taxon>
        <taxon>Microctonus</taxon>
    </lineage>
</organism>
<reference evidence="5" key="2">
    <citation type="submission" date="2023-03" db="EMBL/GenBank/DDBJ databases">
        <authorList>
            <person name="Inwood S.N."/>
            <person name="Skelly J.G."/>
            <person name="Guhlin J."/>
            <person name="Harrop T.W.R."/>
            <person name="Goldson S.G."/>
            <person name="Dearden P.K."/>
        </authorList>
    </citation>
    <scope>NUCLEOTIDE SEQUENCE</scope>
    <source>
        <strain evidence="5">Lincoln</strain>
        <tissue evidence="5">Whole body</tissue>
    </source>
</reference>
<gene>
    <name evidence="5" type="ORF">PV327_010309</name>
</gene>
<feature type="chain" id="PRO_5041232849" evidence="4">
    <location>
        <begin position="18"/>
        <end position="137"/>
    </location>
</feature>
<dbReference type="EMBL" id="JAQQBR010000006">
    <property type="protein sequence ID" value="KAK0174549.1"/>
    <property type="molecule type" value="Genomic_DNA"/>
</dbReference>